<evidence type="ECO:0000259" key="3">
    <source>
        <dbReference type="Pfam" id="PF00497"/>
    </source>
</evidence>
<dbReference type="RefSeq" id="WP_158950076.1">
    <property type="nucleotide sequence ID" value="NZ_CP046400.1"/>
</dbReference>
<accession>A0A6I6JNG9</accession>
<organism evidence="4 5">
    <name type="scientific">Pseudodesulfovibrio cashew</name>
    <dbReference type="NCBI Taxonomy" id="2678688"/>
    <lineage>
        <taxon>Bacteria</taxon>
        <taxon>Pseudomonadati</taxon>
        <taxon>Thermodesulfobacteriota</taxon>
        <taxon>Desulfovibrionia</taxon>
        <taxon>Desulfovibrionales</taxon>
        <taxon>Desulfovibrionaceae</taxon>
    </lineage>
</organism>
<dbReference type="PANTHER" id="PTHR35936">
    <property type="entry name" value="MEMBRANE-BOUND LYTIC MUREIN TRANSGLYCOSYLASE F"/>
    <property type="match status" value="1"/>
</dbReference>
<keyword evidence="5" id="KW-1185">Reference proteome</keyword>
<keyword evidence="1 2" id="KW-0732">Signal</keyword>
<feature type="chain" id="PRO_5026132315" evidence="2">
    <location>
        <begin position="27"/>
        <end position="263"/>
    </location>
</feature>
<proteinExistence type="predicted"/>
<dbReference type="AlphaFoldDB" id="A0A6I6JNG9"/>
<protein>
    <submittedName>
        <fullName evidence="4">Transporter substrate-binding domain-containing protein</fullName>
    </submittedName>
</protein>
<evidence type="ECO:0000313" key="4">
    <source>
        <dbReference type="EMBL" id="QGY41633.1"/>
    </source>
</evidence>
<gene>
    <name evidence="4" type="ORF">GM415_16395</name>
</gene>
<dbReference type="Gene3D" id="3.40.190.10">
    <property type="entry name" value="Periplasmic binding protein-like II"/>
    <property type="match status" value="2"/>
</dbReference>
<dbReference type="SUPFAM" id="SSF53850">
    <property type="entry name" value="Periplasmic binding protein-like II"/>
    <property type="match status" value="1"/>
</dbReference>
<evidence type="ECO:0000313" key="5">
    <source>
        <dbReference type="Proteomes" id="UP000428328"/>
    </source>
</evidence>
<name>A0A6I6JNG9_9BACT</name>
<feature type="domain" description="Solute-binding protein family 3/N-terminal" evidence="3">
    <location>
        <begin position="43"/>
        <end position="255"/>
    </location>
</feature>
<evidence type="ECO:0000256" key="1">
    <source>
        <dbReference type="ARBA" id="ARBA00022729"/>
    </source>
</evidence>
<dbReference type="PANTHER" id="PTHR35936:SF6">
    <property type="entry name" value="AMINO ACID ABC TRANSPORTER SUBSTRATE-BINDING PAAT FAMILY PROTEIN"/>
    <property type="match status" value="1"/>
</dbReference>
<dbReference type="KEGG" id="psel:GM415_16395"/>
<dbReference type="Pfam" id="PF00497">
    <property type="entry name" value="SBP_bac_3"/>
    <property type="match status" value="1"/>
</dbReference>
<sequence length="263" mass="29924">MKWHFPCIVGLVCLSCVLFLSQPSVGSDAEERDQGVLSVLYLEFPPYYFTNPHGQADGILLNLARDIFREAGIGTRYASMPAKRVLENFRKAGDSDRFASVGWFKTPERMGFARFSRPIYQNRPLVILFLEKHRALFEKYETFEQLTADGTLTLGLLDGYSYHTALDTMIRRSSTRKRVVVGEFPQLVRMLAAERFFYIIVAPEEVDRLIEASGLPKGRFMSKAMRDIPTGNKRYVMFSKGVPDSLIERVNMAIGRVVGEKSE</sequence>
<dbReference type="EMBL" id="CP046400">
    <property type="protein sequence ID" value="QGY41633.1"/>
    <property type="molecule type" value="Genomic_DNA"/>
</dbReference>
<evidence type="ECO:0000256" key="2">
    <source>
        <dbReference type="SAM" id="SignalP"/>
    </source>
</evidence>
<feature type="signal peptide" evidence="2">
    <location>
        <begin position="1"/>
        <end position="26"/>
    </location>
</feature>
<reference evidence="4 5" key="1">
    <citation type="submission" date="2019-11" db="EMBL/GenBank/DDBJ databases">
        <authorList>
            <person name="Zheng R.K."/>
            <person name="Sun C.M."/>
        </authorList>
    </citation>
    <scope>NUCLEOTIDE SEQUENCE [LARGE SCALE GENOMIC DNA]</scope>
    <source>
        <strain evidence="4 5">SRB007</strain>
    </source>
</reference>
<dbReference type="InterPro" id="IPR001638">
    <property type="entry name" value="Solute-binding_3/MltF_N"/>
</dbReference>
<dbReference type="Proteomes" id="UP000428328">
    <property type="component" value="Chromosome"/>
</dbReference>